<evidence type="ECO:0000259" key="2">
    <source>
        <dbReference type="PROSITE" id="PS51898"/>
    </source>
</evidence>
<feature type="domain" description="Tyr recombinase" evidence="2">
    <location>
        <begin position="240"/>
        <end position="443"/>
    </location>
</feature>
<sequence length="454" mass="49968">MPVKFYLHNKPAADGRRPIYLDVRWGRSGAGSADKQSRLRTATGQSCLPTNWNDLRGRIKSAEKGYSAANNALVKLEADAGNAIERAQLDGVPLEPAALQTLLKPAKAAKAARKAAAVKPAPAADPSVPRTMAGLYADWQRARRARLSPKGLTAPQGLITRLEAFRPGIAPTAFLPDADGRIPVLEEFCTYLVEEATMPRTGRVGMQNNTISSYLKLLRRLLKFGRQPTDAIEDTFLEDVEREALSYAEVMAFYAHEPLDLKEGSTNAGSRVAIRDVFVFNCLTGPRYGNLATLRPSDLKLEHVDGTAVPVLEYVQHKTRRNKRKVRVSLDPVAYAIWQRYQGQLPVPTNQTMNAGIKTIARSAGLTRPVTVVRGIGTQRLESVVPLWQTISCHTARYTFVTLQYEGGNDIVSIQESVGHAGINTTRHYLKSRPTQRHAATLAAFNALRQREAP</sequence>
<dbReference type="GO" id="GO:0006310">
    <property type="term" value="P:DNA recombination"/>
    <property type="evidence" value="ECO:0007669"/>
    <property type="project" value="UniProtKB-KW"/>
</dbReference>
<dbReference type="InterPro" id="IPR050090">
    <property type="entry name" value="Tyrosine_recombinase_XerCD"/>
</dbReference>
<organism evidence="3 4">
    <name type="scientific">Hymenobacter nivis</name>
    <dbReference type="NCBI Taxonomy" id="1850093"/>
    <lineage>
        <taxon>Bacteria</taxon>
        <taxon>Pseudomonadati</taxon>
        <taxon>Bacteroidota</taxon>
        <taxon>Cytophagia</taxon>
        <taxon>Cytophagales</taxon>
        <taxon>Hymenobacteraceae</taxon>
        <taxon>Hymenobacter</taxon>
    </lineage>
</organism>
<gene>
    <name evidence="3" type="ORF">EAH73_12075</name>
</gene>
<dbReference type="GO" id="GO:0015074">
    <property type="term" value="P:DNA integration"/>
    <property type="evidence" value="ECO:0007669"/>
    <property type="project" value="InterPro"/>
</dbReference>
<dbReference type="SUPFAM" id="SSF56349">
    <property type="entry name" value="DNA breaking-rejoining enzymes"/>
    <property type="match status" value="1"/>
</dbReference>
<dbReference type="OrthoDB" id="1098628at2"/>
<dbReference type="EMBL" id="RCYZ01000004">
    <property type="protein sequence ID" value="TPG66100.1"/>
    <property type="molecule type" value="Genomic_DNA"/>
</dbReference>
<name>A0A502GY17_9BACT</name>
<dbReference type="InterPro" id="IPR011010">
    <property type="entry name" value="DNA_brk_join_enz"/>
</dbReference>
<dbReference type="Proteomes" id="UP000317646">
    <property type="component" value="Unassembled WGS sequence"/>
</dbReference>
<dbReference type="Gene3D" id="1.10.443.10">
    <property type="entry name" value="Intergrase catalytic core"/>
    <property type="match status" value="1"/>
</dbReference>
<proteinExistence type="predicted"/>
<dbReference type="PROSITE" id="PS51898">
    <property type="entry name" value="TYR_RECOMBINASE"/>
    <property type="match status" value="1"/>
</dbReference>
<protein>
    <recommendedName>
        <fullName evidence="2">Tyr recombinase domain-containing protein</fullName>
    </recommendedName>
</protein>
<accession>A0A502GY17</accession>
<dbReference type="Pfam" id="PF17293">
    <property type="entry name" value="Arm-DNA-bind_5"/>
    <property type="match status" value="1"/>
</dbReference>
<dbReference type="InterPro" id="IPR035386">
    <property type="entry name" value="Arm-DNA-bind_5"/>
</dbReference>
<evidence type="ECO:0000256" key="1">
    <source>
        <dbReference type="ARBA" id="ARBA00023172"/>
    </source>
</evidence>
<evidence type="ECO:0000313" key="4">
    <source>
        <dbReference type="Proteomes" id="UP000317646"/>
    </source>
</evidence>
<comment type="caution">
    <text evidence="3">The sequence shown here is derived from an EMBL/GenBank/DDBJ whole genome shotgun (WGS) entry which is preliminary data.</text>
</comment>
<dbReference type="RefSeq" id="WP_140466850.1">
    <property type="nucleotide sequence ID" value="NZ_RCYZ01000004.1"/>
</dbReference>
<dbReference type="AlphaFoldDB" id="A0A502GY17"/>
<dbReference type="PANTHER" id="PTHR30349:SF64">
    <property type="entry name" value="PROPHAGE INTEGRASE INTD-RELATED"/>
    <property type="match status" value="1"/>
</dbReference>
<reference evidence="3 4" key="1">
    <citation type="journal article" date="2019" name="Environ. Microbiol.">
        <title>Species interactions and distinct microbial communities in high Arctic permafrost affected cryosols are associated with the CH4 and CO2 gas fluxes.</title>
        <authorList>
            <person name="Altshuler I."/>
            <person name="Hamel J."/>
            <person name="Turney S."/>
            <person name="Magnuson E."/>
            <person name="Levesque R."/>
            <person name="Greer C."/>
            <person name="Whyte L.G."/>
        </authorList>
    </citation>
    <scope>NUCLEOTIDE SEQUENCE [LARGE SCALE GENOMIC DNA]</scope>
    <source>
        <strain evidence="3 4">S9.2P</strain>
    </source>
</reference>
<dbReference type="InterPro" id="IPR013762">
    <property type="entry name" value="Integrase-like_cat_sf"/>
</dbReference>
<dbReference type="GO" id="GO:0003677">
    <property type="term" value="F:DNA binding"/>
    <property type="evidence" value="ECO:0007669"/>
    <property type="project" value="InterPro"/>
</dbReference>
<dbReference type="PANTHER" id="PTHR30349">
    <property type="entry name" value="PHAGE INTEGRASE-RELATED"/>
    <property type="match status" value="1"/>
</dbReference>
<keyword evidence="4" id="KW-1185">Reference proteome</keyword>
<keyword evidence="1" id="KW-0233">DNA recombination</keyword>
<evidence type="ECO:0000313" key="3">
    <source>
        <dbReference type="EMBL" id="TPG66100.1"/>
    </source>
</evidence>
<dbReference type="InterPro" id="IPR002104">
    <property type="entry name" value="Integrase_catalytic"/>
</dbReference>